<dbReference type="PROSITE" id="PS50113">
    <property type="entry name" value="PAC"/>
    <property type="match status" value="1"/>
</dbReference>
<dbReference type="SUPFAM" id="SSF52738">
    <property type="entry name" value="Methylesterase CheB, C-terminal domain"/>
    <property type="match status" value="1"/>
</dbReference>
<dbReference type="InterPro" id="IPR001789">
    <property type="entry name" value="Sig_transdc_resp-reg_receiver"/>
</dbReference>
<feature type="modified residue" description="4-aspartylphosphate" evidence="9">
    <location>
        <position position="1411"/>
    </location>
</feature>
<feature type="active site" evidence="8">
    <location>
        <position position="16"/>
    </location>
</feature>
<dbReference type="PANTHER" id="PTHR24422:SF27">
    <property type="entry name" value="PROTEIN-GLUTAMATE O-METHYLTRANSFERASE"/>
    <property type="match status" value="1"/>
</dbReference>
<keyword evidence="7 16" id="KW-0418">Kinase</keyword>
<dbReference type="Proteomes" id="UP000187506">
    <property type="component" value="Chromosome"/>
</dbReference>
<dbReference type="Pfam" id="PF08447">
    <property type="entry name" value="PAS_3"/>
    <property type="match status" value="1"/>
</dbReference>
<dbReference type="SUPFAM" id="SSF55874">
    <property type="entry name" value="ATPase domain of HSP90 chaperone/DNA topoisomerase II/histidine kinase"/>
    <property type="match status" value="1"/>
</dbReference>
<dbReference type="PROSITE" id="PS50109">
    <property type="entry name" value="HIS_KIN"/>
    <property type="match status" value="1"/>
</dbReference>
<dbReference type="GO" id="GO:0032259">
    <property type="term" value="P:methylation"/>
    <property type="evidence" value="ECO:0007669"/>
    <property type="project" value="UniProtKB-KW"/>
</dbReference>
<accession>A0AAC9PW57</accession>
<dbReference type="Gene3D" id="3.40.50.2300">
    <property type="match status" value="1"/>
</dbReference>
<reference evidence="16 17" key="1">
    <citation type="submission" date="2017-01" db="EMBL/GenBank/DDBJ databases">
        <title>Complete genome of Lacinutrix venerupis DOK2-8 isolated from seawater in Dokdo.</title>
        <authorList>
            <person name="Chi W.-J."/>
            <person name="Kim J.H."/>
        </authorList>
    </citation>
    <scope>NUCLEOTIDE SEQUENCE [LARGE SCALE GENOMIC DNA]</scope>
    <source>
        <strain evidence="16 17">DOK2-8</strain>
    </source>
</reference>
<evidence type="ECO:0000256" key="8">
    <source>
        <dbReference type="PROSITE-ProRule" id="PRU00050"/>
    </source>
</evidence>
<evidence type="ECO:0000259" key="13">
    <source>
        <dbReference type="PROSITE" id="PS50113"/>
    </source>
</evidence>
<dbReference type="Pfam" id="PF01339">
    <property type="entry name" value="CheB_methylest"/>
    <property type="match status" value="1"/>
</dbReference>
<dbReference type="GO" id="GO:0006935">
    <property type="term" value="P:chemotaxis"/>
    <property type="evidence" value="ECO:0007669"/>
    <property type="project" value="UniProtKB-UniRule"/>
</dbReference>
<evidence type="ECO:0000256" key="3">
    <source>
        <dbReference type="ARBA" id="ARBA00022553"/>
    </source>
</evidence>
<dbReference type="Gene3D" id="2.10.70.100">
    <property type="match status" value="1"/>
</dbReference>
<evidence type="ECO:0000256" key="4">
    <source>
        <dbReference type="ARBA" id="ARBA00022603"/>
    </source>
</evidence>
<evidence type="ECO:0000256" key="7">
    <source>
        <dbReference type="ARBA" id="ARBA00022777"/>
    </source>
</evidence>
<keyword evidence="4" id="KW-0489">Methyltransferase</keyword>
<dbReference type="InterPro" id="IPR022641">
    <property type="entry name" value="CheR_N"/>
</dbReference>
<dbReference type="Pfam" id="PF13596">
    <property type="entry name" value="PAS_10"/>
    <property type="match status" value="1"/>
</dbReference>
<dbReference type="PRINTS" id="PR00996">
    <property type="entry name" value="CHERMTFRASE"/>
</dbReference>
<dbReference type="InterPro" id="IPR003594">
    <property type="entry name" value="HATPase_dom"/>
</dbReference>
<dbReference type="GO" id="GO:0000155">
    <property type="term" value="F:phosphorelay sensor kinase activity"/>
    <property type="evidence" value="ECO:0007669"/>
    <property type="project" value="InterPro"/>
</dbReference>
<feature type="active site" evidence="8">
    <location>
        <position position="135"/>
    </location>
</feature>
<evidence type="ECO:0000313" key="16">
    <source>
        <dbReference type="EMBL" id="APX99138.1"/>
    </source>
</evidence>
<dbReference type="InterPro" id="IPR050903">
    <property type="entry name" value="Bact_Chemotaxis_MeTrfase"/>
</dbReference>
<dbReference type="Gene3D" id="3.40.50.180">
    <property type="entry name" value="Methylesterase CheB, C-terminal domain"/>
    <property type="match status" value="1"/>
</dbReference>
<feature type="domain" description="CheB-type methylesterase" evidence="14">
    <location>
        <begin position="10"/>
        <end position="186"/>
    </location>
</feature>
<name>A0AAC9PW57_9FLAO</name>
<feature type="domain" description="Histidine kinase" evidence="11">
    <location>
        <begin position="1117"/>
        <end position="1338"/>
    </location>
</feature>
<dbReference type="KEGG" id="lvn:BWR22_02045"/>
<dbReference type="GO" id="GO:0008984">
    <property type="term" value="F:protein-glutamate methylesterase activity"/>
    <property type="evidence" value="ECO:0007669"/>
    <property type="project" value="InterPro"/>
</dbReference>
<dbReference type="SUPFAM" id="SSF47384">
    <property type="entry name" value="Homodimeric domain of signal transducing histidine kinase"/>
    <property type="match status" value="1"/>
</dbReference>
<feature type="active site" evidence="8">
    <location>
        <position position="43"/>
    </location>
</feature>
<dbReference type="InterPro" id="IPR011006">
    <property type="entry name" value="CheY-like_superfamily"/>
</dbReference>
<dbReference type="InterPro" id="IPR013655">
    <property type="entry name" value="PAS_fold_3"/>
</dbReference>
<dbReference type="GO" id="GO:0008983">
    <property type="term" value="F:protein-glutamate O-methyltransferase activity"/>
    <property type="evidence" value="ECO:0007669"/>
    <property type="project" value="UniProtKB-EC"/>
</dbReference>
<dbReference type="Gene3D" id="3.40.50.150">
    <property type="entry name" value="Vaccinia Virus protein VP39"/>
    <property type="match status" value="1"/>
</dbReference>
<dbReference type="Pfam" id="PF01739">
    <property type="entry name" value="CheR"/>
    <property type="match status" value="1"/>
</dbReference>
<dbReference type="InterPro" id="IPR003661">
    <property type="entry name" value="HisK_dim/P_dom"/>
</dbReference>
<dbReference type="Gene3D" id="3.30.565.10">
    <property type="entry name" value="Histidine kinase-like ATPase, C-terminal domain"/>
    <property type="match status" value="1"/>
</dbReference>
<dbReference type="InterPro" id="IPR022642">
    <property type="entry name" value="CheR_C"/>
</dbReference>
<keyword evidence="17" id="KW-1185">Reference proteome</keyword>
<dbReference type="PROSITE" id="PS50122">
    <property type="entry name" value="CHEB"/>
    <property type="match status" value="1"/>
</dbReference>
<evidence type="ECO:0000259" key="12">
    <source>
        <dbReference type="PROSITE" id="PS50110"/>
    </source>
</evidence>
<evidence type="ECO:0000256" key="6">
    <source>
        <dbReference type="ARBA" id="ARBA00022691"/>
    </source>
</evidence>
<dbReference type="SMART" id="SM00448">
    <property type="entry name" value="REC"/>
    <property type="match status" value="1"/>
</dbReference>
<evidence type="ECO:0000256" key="9">
    <source>
        <dbReference type="PROSITE-ProRule" id="PRU00169"/>
    </source>
</evidence>
<dbReference type="InterPro" id="IPR001610">
    <property type="entry name" value="PAC"/>
</dbReference>
<feature type="domain" description="PAC" evidence="13">
    <location>
        <begin position="1047"/>
        <end position="1099"/>
    </location>
</feature>
<dbReference type="CDD" id="cd17546">
    <property type="entry name" value="REC_hyHK_CKI1_RcsC-like"/>
    <property type="match status" value="1"/>
</dbReference>
<dbReference type="GO" id="GO:0005737">
    <property type="term" value="C:cytoplasm"/>
    <property type="evidence" value="ECO:0007669"/>
    <property type="project" value="InterPro"/>
</dbReference>
<keyword evidence="6" id="KW-0949">S-adenosyl-L-methionine</keyword>
<sequence>MKSKKAKTYVVGIGASAGGLDAIQTLFDHIPNDTGMAFIIIQHLSPDFKSLMPELLSKHTKMQIFTAEDKQTIKPNCIYLNQRSKNLHVKGSELYLLDKGPKHNLNLPIDIFFHTLGEEYKEKSIGVILSGTGPDGSRGIKTIKEGGGTIIVQDPLSAQFDGMPNSAISTNTADYILEPSKIAEILHKNPVSGPLLLNDFDKNPSNESLINDILTVVYKHSGIDFREYKKNTLLRRIEKRMNVTNIQHLYDYATFVSSNLEEKQTLQEDFLIGVTRFFRDTEAFKSLKEKVIPQICQNKKSSEVIRVWIAGCSTGEEVYSLAILIDNYIKTHQLNLDFKIFATDIDPSALAIAGAGAYHINIINEIEKVYLDQYFVKIGDQIQIIKRIREKIVFSYHNLIKDPPFIKMDLISCRNLLIYFDNKIQKKVMYNFHFALNQYSYLFLGNSESLGEVSKNFKTLDVKWKIFQNISSSKQTPIANSSMERVATLAYNYPKEIKHVPQYKIKETPELLFHKYLNLKFSPASIFIDKDFNILFINGDAGKRLSHNSGIFQTNLLKMVSADIAVVIRSGIRRLEANKQDVVIKGILNKTEGQNFLFDLNFHKPKDFENLSDCYLIEFSNDKVIQYDTPLVVDNIDVDEASNQRLEDLENDLKIAKTELQNVIEELETSNEELQSSNEELMASNEELQSTNEELQSVNEELYTVNTEMQEKNKELTNLNNDITNLLDNTDIATLFLDTDLRIRKFTPALKEVFNLNEIDLGRPLSIFTSNFDEDVRKMILKDSKTVLEKLVVVEKQVKDKDNNFYLKRISPFITADKVINGVVITLNNINKLKEIENELEITDLKYKKLFESLNEAFIHARIIVDKSNNPIDWEFIDVNPTYEKLFNLKAEDIIGKKVSEISPGLLEKPNKLLQKFGETALTGKDFTIESHIESLKQHFLINSFSPKKGEFAGIITDFTELKNKERALKRNQAELNRIQALTLVGGWYLNLKTDKVYWTEQLYLMYGLDPKSSPPDYSKQKKLFTKESWLKLNKAVERTRTLGIPYVIELNLIKTNGEKGWLRAQGEAVKNADGEIIGLRGAAQDITKQKLIEEEIIRAKKAAESANLHKNYFLANMSHEIRTPMNGVLGFSELLKNDSLSKTDRLKYLDIIDSNSKQLLNLIDDIIDVAKIEANELKITSKVCNVPKLIKNLDITYKQLKTIKLKKDIVFKTHIPKKYNNLEIITDSQRLEQVLSNLLNNALKFSEKGEISFGFTVENNFLKFFVKDQGMGIKKSKQIEIFERFKQLNYESNAKYGGTGLGLSICKGIVTLLGGEIFVKSEEGKGTLFEFTIPLKELNHNTANEKIVTTINKAFLKNKTILIAEDDSLIRLLFKIVLGDSGATILFAKTGKEAIKTYKKTKDIDVVLLDIRMPEMSGIEVLERILKINPEAKIIMQTAYTMPDEKERCYKMGCVDFLSKPIIKDELFATLNKWLG</sequence>
<evidence type="ECO:0000259" key="11">
    <source>
        <dbReference type="PROSITE" id="PS50109"/>
    </source>
</evidence>
<gene>
    <name evidence="16" type="ORF">BWR22_02045</name>
</gene>
<dbReference type="InterPro" id="IPR029063">
    <property type="entry name" value="SAM-dependent_MTases_sf"/>
</dbReference>
<evidence type="ECO:0000259" key="15">
    <source>
        <dbReference type="PROSITE" id="PS50123"/>
    </source>
</evidence>
<dbReference type="Gene3D" id="1.10.287.130">
    <property type="match status" value="1"/>
</dbReference>
<dbReference type="InterPro" id="IPR035965">
    <property type="entry name" value="PAS-like_dom_sf"/>
</dbReference>
<dbReference type="EMBL" id="CP019352">
    <property type="protein sequence ID" value="APX99138.1"/>
    <property type="molecule type" value="Genomic_DNA"/>
</dbReference>
<keyword evidence="8" id="KW-0145">Chemotaxis</keyword>
<dbReference type="SMART" id="SM00387">
    <property type="entry name" value="HATPase_c"/>
    <property type="match status" value="1"/>
</dbReference>
<dbReference type="SMART" id="SM00086">
    <property type="entry name" value="PAC"/>
    <property type="match status" value="1"/>
</dbReference>
<dbReference type="InterPro" id="IPR036890">
    <property type="entry name" value="HATPase_C_sf"/>
</dbReference>
<dbReference type="SUPFAM" id="SSF55785">
    <property type="entry name" value="PYP-like sensor domain (PAS domain)"/>
    <property type="match status" value="3"/>
</dbReference>
<dbReference type="PROSITE" id="PS50110">
    <property type="entry name" value="RESPONSE_REGULATORY"/>
    <property type="match status" value="1"/>
</dbReference>
<dbReference type="InterPro" id="IPR035909">
    <property type="entry name" value="CheB_C"/>
</dbReference>
<comment type="catalytic activity">
    <reaction evidence="1">
        <text>ATP + protein L-histidine = ADP + protein N-phospho-L-histidine.</text>
        <dbReference type="EC" id="2.7.13.3"/>
    </reaction>
</comment>
<dbReference type="PANTHER" id="PTHR24422">
    <property type="entry name" value="CHEMOTAXIS PROTEIN METHYLTRANSFERASE"/>
    <property type="match status" value="1"/>
</dbReference>
<evidence type="ECO:0000259" key="14">
    <source>
        <dbReference type="PROSITE" id="PS50122"/>
    </source>
</evidence>
<evidence type="ECO:0000256" key="5">
    <source>
        <dbReference type="ARBA" id="ARBA00022679"/>
    </source>
</evidence>
<protein>
    <submittedName>
        <fullName evidence="16">Histidine kinase</fullName>
    </submittedName>
</protein>
<dbReference type="FunFam" id="3.30.565.10:FF:000006">
    <property type="entry name" value="Sensor histidine kinase WalK"/>
    <property type="match status" value="1"/>
</dbReference>
<dbReference type="Pfam" id="PF13188">
    <property type="entry name" value="PAS_8"/>
    <property type="match status" value="1"/>
</dbReference>
<keyword evidence="3 9" id="KW-0597">Phosphoprotein</keyword>
<dbReference type="SMART" id="SM00091">
    <property type="entry name" value="PAS"/>
    <property type="match status" value="2"/>
</dbReference>
<dbReference type="Gene3D" id="3.30.450.20">
    <property type="entry name" value="PAS domain"/>
    <property type="match status" value="3"/>
</dbReference>
<dbReference type="Pfam" id="PF02518">
    <property type="entry name" value="HATPase_c"/>
    <property type="match status" value="1"/>
</dbReference>
<keyword evidence="10" id="KW-0175">Coiled coil</keyword>
<dbReference type="InterPro" id="IPR000700">
    <property type="entry name" value="PAS-assoc_C"/>
</dbReference>
<keyword evidence="8" id="KW-0378">Hydrolase</keyword>
<dbReference type="InterPro" id="IPR000780">
    <property type="entry name" value="CheR_MeTrfase"/>
</dbReference>
<dbReference type="GO" id="GO:0000156">
    <property type="term" value="F:phosphorelay response regulator activity"/>
    <property type="evidence" value="ECO:0007669"/>
    <property type="project" value="InterPro"/>
</dbReference>
<dbReference type="CDD" id="cd00082">
    <property type="entry name" value="HisKA"/>
    <property type="match status" value="1"/>
</dbReference>
<feature type="domain" description="Response regulatory" evidence="12">
    <location>
        <begin position="1361"/>
        <end position="1476"/>
    </location>
</feature>
<dbReference type="PROSITE" id="PS50123">
    <property type="entry name" value="CHER"/>
    <property type="match status" value="1"/>
</dbReference>
<comment type="catalytic activity">
    <reaction evidence="2">
        <text>L-glutamyl-[protein] + S-adenosyl-L-methionine = [protein]-L-glutamate 5-O-methyl ester + S-adenosyl-L-homocysteine</text>
        <dbReference type="Rhea" id="RHEA:24452"/>
        <dbReference type="Rhea" id="RHEA-COMP:10208"/>
        <dbReference type="Rhea" id="RHEA-COMP:10311"/>
        <dbReference type="ChEBI" id="CHEBI:29973"/>
        <dbReference type="ChEBI" id="CHEBI:57856"/>
        <dbReference type="ChEBI" id="CHEBI:59789"/>
        <dbReference type="ChEBI" id="CHEBI:82795"/>
        <dbReference type="EC" id="2.1.1.80"/>
    </reaction>
</comment>
<dbReference type="InterPro" id="IPR000673">
    <property type="entry name" value="Sig_transdc_resp-reg_Me-estase"/>
</dbReference>
<dbReference type="Pfam" id="PF00072">
    <property type="entry name" value="Response_reg"/>
    <property type="match status" value="1"/>
</dbReference>
<dbReference type="Gene3D" id="1.10.155.10">
    <property type="entry name" value="Chemotaxis receptor methyltransferase CheR, N-terminal domain"/>
    <property type="match status" value="1"/>
</dbReference>
<dbReference type="Pfam" id="PF00512">
    <property type="entry name" value="HisKA"/>
    <property type="match status" value="1"/>
</dbReference>
<evidence type="ECO:0000313" key="17">
    <source>
        <dbReference type="Proteomes" id="UP000187506"/>
    </source>
</evidence>
<feature type="domain" description="CheR-type methyltransferase" evidence="15">
    <location>
        <begin position="210"/>
        <end position="496"/>
    </location>
</feature>
<dbReference type="CDD" id="cd16434">
    <property type="entry name" value="CheB-CheR_fusion"/>
    <property type="match status" value="1"/>
</dbReference>
<dbReference type="Pfam" id="PF03705">
    <property type="entry name" value="CheR_N"/>
    <property type="match status" value="1"/>
</dbReference>
<dbReference type="SUPFAM" id="SSF52172">
    <property type="entry name" value="CheY-like"/>
    <property type="match status" value="1"/>
</dbReference>
<dbReference type="CDD" id="cd16922">
    <property type="entry name" value="HATPase_EvgS-ArcB-TorS-like"/>
    <property type="match status" value="1"/>
</dbReference>
<dbReference type="InterPro" id="IPR036804">
    <property type="entry name" value="CheR_N_sf"/>
</dbReference>
<dbReference type="SMART" id="SM00138">
    <property type="entry name" value="MeTrc"/>
    <property type="match status" value="1"/>
</dbReference>
<evidence type="ECO:0000256" key="2">
    <source>
        <dbReference type="ARBA" id="ARBA00001541"/>
    </source>
</evidence>
<keyword evidence="5" id="KW-0808">Transferase</keyword>
<dbReference type="SUPFAM" id="SSF47757">
    <property type="entry name" value="Chemotaxis receptor methyltransferase CheR, N-terminal domain"/>
    <property type="match status" value="1"/>
</dbReference>
<evidence type="ECO:0000256" key="10">
    <source>
        <dbReference type="SAM" id="Coils"/>
    </source>
</evidence>
<dbReference type="InterPro" id="IPR000014">
    <property type="entry name" value="PAS"/>
</dbReference>
<proteinExistence type="predicted"/>
<dbReference type="RefSeq" id="WP_076731779.1">
    <property type="nucleotide sequence ID" value="NZ_CP019352.1"/>
</dbReference>
<feature type="coiled-coil region" evidence="10">
    <location>
        <begin position="639"/>
        <end position="729"/>
    </location>
</feature>
<dbReference type="InterPro" id="IPR005467">
    <property type="entry name" value="His_kinase_dom"/>
</dbReference>
<evidence type="ECO:0000256" key="1">
    <source>
        <dbReference type="ARBA" id="ARBA00000085"/>
    </source>
</evidence>
<dbReference type="InterPro" id="IPR036097">
    <property type="entry name" value="HisK_dim/P_sf"/>
</dbReference>
<organism evidence="16 17">
    <name type="scientific">Lacinutrix venerupis</name>
    <dbReference type="NCBI Taxonomy" id="1486034"/>
    <lineage>
        <taxon>Bacteria</taxon>
        <taxon>Pseudomonadati</taxon>
        <taxon>Bacteroidota</taxon>
        <taxon>Flavobacteriia</taxon>
        <taxon>Flavobacteriales</taxon>
        <taxon>Flavobacteriaceae</taxon>
        <taxon>Lacinutrix</taxon>
    </lineage>
</organism>
<dbReference type="SMART" id="SM00388">
    <property type="entry name" value="HisKA"/>
    <property type="match status" value="1"/>
</dbReference>
<dbReference type="SUPFAM" id="SSF53335">
    <property type="entry name" value="S-adenosyl-L-methionine-dependent methyltransferases"/>
    <property type="match status" value="1"/>
</dbReference>